<dbReference type="Gene3D" id="3.90.1150.10">
    <property type="entry name" value="Aspartate Aminotransferase, domain 1"/>
    <property type="match status" value="1"/>
</dbReference>
<feature type="modified residue" description="N6-(pyridoxal phosphate)lysine" evidence="2">
    <location>
        <position position="185"/>
    </location>
</feature>
<accession>A0A511N414</accession>
<dbReference type="GO" id="GO:0030170">
    <property type="term" value="F:pyridoxal phosphate binding"/>
    <property type="evidence" value="ECO:0007669"/>
    <property type="project" value="TreeGrafter"/>
</dbReference>
<feature type="active site" description="Proton acceptor" evidence="1">
    <location>
        <position position="185"/>
    </location>
</feature>
<dbReference type="Pfam" id="PF01041">
    <property type="entry name" value="DegT_DnrJ_EryC1"/>
    <property type="match status" value="1"/>
</dbReference>
<comment type="caution">
    <text evidence="4">The sequence shown here is derived from an EMBL/GenBank/DDBJ whole genome shotgun (WGS) entry which is preliminary data.</text>
</comment>
<dbReference type="CDD" id="cd00616">
    <property type="entry name" value="AHBA_syn"/>
    <property type="match status" value="1"/>
</dbReference>
<dbReference type="RefSeq" id="WP_146885985.1">
    <property type="nucleotide sequence ID" value="NZ_BJXB01000014.1"/>
</dbReference>
<keyword evidence="4" id="KW-0032">Aminotransferase</keyword>
<evidence type="ECO:0000313" key="5">
    <source>
        <dbReference type="Proteomes" id="UP000321306"/>
    </source>
</evidence>
<dbReference type="OrthoDB" id="9810913at2"/>
<organism evidence="4 5">
    <name type="scientific">Deinococcus cellulosilyticus (strain DSM 18568 / NBRC 106333 / KACC 11606 / 5516J-15)</name>
    <dbReference type="NCBI Taxonomy" id="1223518"/>
    <lineage>
        <taxon>Bacteria</taxon>
        <taxon>Thermotogati</taxon>
        <taxon>Deinococcota</taxon>
        <taxon>Deinococci</taxon>
        <taxon>Deinococcales</taxon>
        <taxon>Deinococcaceae</taxon>
        <taxon>Deinococcus</taxon>
    </lineage>
</organism>
<name>A0A511N414_DEIC1</name>
<dbReference type="GO" id="GO:0008483">
    <property type="term" value="F:transaminase activity"/>
    <property type="evidence" value="ECO:0007669"/>
    <property type="project" value="UniProtKB-KW"/>
</dbReference>
<dbReference type="PANTHER" id="PTHR30244">
    <property type="entry name" value="TRANSAMINASE"/>
    <property type="match status" value="1"/>
</dbReference>
<dbReference type="EMBL" id="BJXB01000014">
    <property type="protein sequence ID" value="GEM47603.1"/>
    <property type="molecule type" value="Genomic_DNA"/>
</dbReference>
<evidence type="ECO:0000256" key="3">
    <source>
        <dbReference type="RuleBase" id="RU004508"/>
    </source>
</evidence>
<dbReference type="InterPro" id="IPR015422">
    <property type="entry name" value="PyrdxlP-dep_Trfase_small"/>
</dbReference>
<protein>
    <submittedName>
        <fullName evidence="4">Aminotransferase</fullName>
    </submittedName>
</protein>
<reference evidence="4 5" key="1">
    <citation type="submission" date="2019-07" db="EMBL/GenBank/DDBJ databases">
        <title>Whole genome shotgun sequence of Deinococcus cellulosilyticus NBRC 106333.</title>
        <authorList>
            <person name="Hosoyama A."/>
            <person name="Uohara A."/>
            <person name="Ohji S."/>
            <person name="Ichikawa N."/>
        </authorList>
    </citation>
    <scope>NUCLEOTIDE SEQUENCE [LARGE SCALE GENOMIC DNA]</scope>
    <source>
        <strain evidence="4 5">NBRC 106333</strain>
    </source>
</reference>
<gene>
    <name evidence="4" type="primary">pglC</name>
    <name evidence="4" type="ORF">DC3_32380</name>
</gene>
<evidence type="ECO:0000313" key="4">
    <source>
        <dbReference type="EMBL" id="GEM47603.1"/>
    </source>
</evidence>
<dbReference type="InterPro" id="IPR015424">
    <property type="entry name" value="PyrdxlP-dep_Trfase"/>
</dbReference>
<dbReference type="PANTHER" id="PTHR30244:SF34">
    <property type="entry name" value="DTDP-4-AMINO-4,6-DIDEOXYGALACTOSE TRANSAMINASE"/>
    <property type="match status" value="1"/>
</dbReference>
<evidence type="ECO:0000256" key="1">
    <source>
        <dbReference type="PIRSR" id="PIRSR000390-1"/>
    </source>
</evidence>
<dbReference type="PIRSF" id="PIRSF000390">
    <property type="entry name" value="PLP_StrS"/>
    <property type="match status" value="1"/>
</dbReference>
<dbReference type="AlphaFoldDB" id="A0A511N414"/>
<dbReference type="GO" id="GO:0000271">
    <property type="term" value="P:polysaccharide biosynthetic process"/>
    <property type="evidence" value="ECO:0007669"/>
    <property type="project" value="TreeGrafter"/>
</dbReference>
<keyword evidence="5" id="KW-1185">Reference proteome</keyword>
<dbReference type="SUPFAM" id="SSF53383">
    <property type="entry name" value="PLP-dependent transferases"/>
    <property type="match status" value="1"/>
</dbReference>
<evidence type="ECO:0000256" key="2">
    <source>
        <dbReference type="PIRSR" id="PIRSR000390-2"/>
    </source>
</evidence>
<dbReference type="Proteomes" id="UP000321306">
    <property type="component" value="Unassembled WGS sequence"/>
</dbReference>
<comment type="similarity">
    <text evidence="3">Belongs to the DegT/DnrJ/EryC1 family.</text>
</comment>
<proteinExistence type="inferred from homology"/>
<sequence length="391" mass="43550">MLLSHLPSWPHFTEDEVQAVSQVLQSGKVNYWTGQEARKFEDEYAEHLGVKHAIALHNGTLALELALYAFGIGQGDEVITTPRTFIASASAAVMRGAIPVLADVDPISQNITAETIRPLITPRTRAIIVVHLAGWPADMDPILALAAEHDLVVIEDCAQAHGAFYKGKPVGSMGHAGAFSFCQDKILTTGGEGGLLALNDTEVWKKAWAYKDHGKSYDAVYHREHAPGFRWLHESFGTNWRMLEVQAAIGRLQLKKLPGWIEKRRQHAAALNQRLSRWDAFRLTLPPEEVQHAYYKYYVFVRPECLNEGWSRDRIMQEVSARGVPCLSGSCSEIYLEKAFKDSGYGPEGRLPVARELGETSLMLLVHPTLSELDIQHFADVVDEVMQVASQ</sequence>
<dbReference type="InterPro" id="IPR000653">
    <property type="entry name" value="DegT/StrS_aminotransferase"/>
</dbReference>
<keyword evidence="4" id="KW-0808">Transferase</keyword>
<keyword evidence="2 3" id="KW-0663">Pyridoxal phosphate</keyword>
<dbReference type="InterPro" id="IPR015421">
    <property type="entry name" value="PyrdxlP-dep_Trfase_major"/>
</dbReference>
<dbReference type="Gene3D" id="3.40.640.10">
    <property type="entry name" value="Type I PLP-dependent aspartate aminotransferase-like (Major domain)"/>
    <property type="match status" value="1"/>
</dbReference>